<evidence type="ECO:0000256" key="1">
    <source>
        <dbReference type="SAM" id="MobiDB-lite"/>
    </source>
</evidence>
<organism evidence="2 3">
    <name type="scientific">Sporothrix schenckii (strain ATCC 58251 / de Perez 2211183)</name>
    <name type="common">Rose-picker's disease fungus</name>
    <dbReference type="NCBI Taxonomy" id="1391915"/>
    <lineage>
        <taxon>Eukaryota</taxon>
        <taxon>Fungi</taxon>
        <taxon>Dikarya</taxon>
        <taxon>Ascomycota</taxon>
        <taxon>Pezizomycotina</taxon>
        <taxon>Sordariomycetes</taxon>
        <taxon>Sordariomycetidae</taxon>
        <taxon>Ophiostomatales</taxon>
        <taxon>Ophiostomataceae</taxon>
        <taxon>Sporothrix</taxon>
    </lineage>
</organism>
<feature type="compositionally biased region" description="Low complexity" evidence="1">
    <location>
        <begin position="31"/>
        <end position="43"/>
    </location>
</feature>
<protein>
    <submittedName>
        <fullName evidence="2">Uncharacterized protein</fullName>
    </submittedName>
</protein>
<dbReference type="AlphaFoldDB" id="U7PWL9"/>
<dbReference type="EMBL" id="KI440845">
    <property type="protein sequence ID" value="ERS99341.1"/>
    <property type="molecule type" value="Genomic_DNA"/>
</dbReference>
<evidence type="ECO:0000313" key="3">
    <source>
        <dbReference type="Proteomes" id="UP000018087"/>
    </source>
</evidence>
<name>U7PWL9_SPOS1</name>
<evidence type="ECO:0000313" key="2">
    <source>
        <dbReference type="EMBL" id="ERS99341.1"/>
    </source>
</evidence>
<dbReference type="InterPro" id="IPR019367">
    <property type="entry name" value="PDZ-binding_CRIPT"/>
</dbReference>
<dbReference type="HOGENOM" id="CLU_133934_2_1_1"/>
<dbReference type="eggNOG" id="ENOG502SR0H">
    <property type="taxonomic scope" value="Eukaryota"/>
</dbReference>
<proteinExistence type="predicted"/>
<sequence length="103" mass="10639">MVCSKCAKLVTGTSLATPGVKKKNEIYYGSAASSSASGAKKSATLGQNGIGKSKLTSKAAKNPYAQYSSSCDKCKVKVAQGHKYCHNAKSSAPSVTGQKFTLK</sequence>
<dbReference type="OrthoDB" id="147332at2759"/>
<reference evidence="3" key="1">
    <citation type="journal article" date="2014" name="Genome Announc.">
        <title>Genome sequence of the pathogenic fungus Sporothrix schenckii (ATCC 58251).</title>
        <authorList>
            <person name="Cuomo C.A."/>
            <person name="Rodriguez-Del Valle N."/>
            <person name="Perez-Sanchez L."/>
            <person name="Abouelleil A."/>
            <person name="Goldberg J."/>
            <person name="Young S."/>
            <person name="Zeng Q."/>
            <person name="Birren B.W."/>
        </authorList>
    </citation>
    <scope>NUCLEOTIDE SEQUENCE [LARGE SCALE GENOMIC DNA]</scope>
    <source>
        <strain evidence="3">ATCC 58251 / de Perez 2211183</strain>
    </source>
</reference>
<dbReference type="STRING" id="1391915.U7PWL9"/>
<gene>
    <name evidence="2" type="ORF">HMPREF1624_04540</name>
</gene>
<feature type="region of interest" description="Disordered" evidence="1">
    <location>
        <begin position="31"/>
        <end position="50"/>
    </location>
</feature>
<accession>U7PWL9</accession>
<dbReference type="Pfam" id="PF10235">
    <property type="entry name" value="Cript"/>
    <property type="match status" value="1"/>
</dbReference>
<dbReference type="Proteomes" id="UP000018087">
    <property type="component" value="Unassembled WGS sequence"/>
</dbReference>
<keyword evidence="3" id="KW-1185">Reference proteome</keyword>